<keyword evidence="7" id="KW-1185">Reference proteome</keyword>
<evidence type="ECO:0000256" key="4">
    <source>
        <dbReference type="ARBA" id="ARBA00023136"/>
    </source>
</evidence>
<feature type="transmembrane region" description="Helical" evidence="5">
    <location>
        <begin position="241"/>
        <end position="261"/>
    </location>
</feature>
<dbReference type="Gene3D" id="1.20.1250.20">
    <property type="entry name" value="MFS general substrate transporter like domains"/>
    <property type="match status" value="2"/>
</dbReference>
<feature type="transmembrane region" description="Helical" evidence="5">
    <location>
        <begin position="442"/>
        <end position="461"/>
    </location>
</feature>
<dbReference type="InterPro" id="IPR011701">
    <property type="entry name" value="MFS"/>
</dbReference>
<sequence>MFMFNKFPSFRSSVRPPVRPPNIMSGSSDPLKFSIGNSCPEYFLKIFITINETSCKASTSIGYSNSLKLIHHDFMKSWYKALTNDVPCICSQRWILAYITFFGYLLVYVFRNSFSVALVCMTKDDNIYITNNNSNYSNLTQVDCIQDIQKNINNENAEFDWDKTIRSGMLTAFFYGYIITQIPGVMLISSISLLILPVCARTTYILVYAIRAVLGIALGMVSPSVTSMWGRWAPHLERSRLTTLPNVGGLTLIWLIAWAFLTTDSPDNHPRIKENERNYIASNLGSSFSVPWRQVFTSRAVWACIVGHNGALSSVPYIFNAATTFIAGYTADVIRSKHLLNTTQTRKVYQATGLIGSSVCMIITGYISCKDRYMAVILLTLGSGFSGLCQAGVFSNHVDFAPKYAGVIYGITNMAATIPGLIAPIVAGILTSNGTQEEWREVFFVCAGFGVFGSLIFGLFASGELEDWSKDSITKMCELKIDTDVFMLKASSLNCYENGIHHTNNGALKNSSADSIDTRL</sequence>
<comment type="caution">
    <text evidence="6">The sequence shown here is derived from an EMBL/GenBank/DDBJ whole genome shotgun (WGS) entry which is preliminary data.</text>
</comment>
<feature type="transmembrane region" description="Helical" evidence="5">
    <location>
        <begin position="406"/>
        <end position="430"/>
    </location>
</feature>
<accession>A0ABQ9F253</accession>
<evidence type="ECO:0000256" key="2">
    <source>
        <dbReference type="ARBA" id="ARBA00022692"/>
    </source>
</evidence>
<keyword evidence="3 5" id="KW-1133">Transmembrane helix</keyword>
<feature type="transmembrane region" description="Helical" evidence="5">
    <location>
        <begin position="348"/>
        <end position="367"/>
    </location>
</feature>
<evidence type="ECO:0000256" key="3">
    <source>
        <dbReference type="ARBA" id="ARBA00022989"/>
    </source>
</evidence>
<feature type="transmembrane region" description="Helical" evidence="5">
    <location>
        <begin position="172"/>
        <end position="196"/>
    </location>
</feature>
<reference evidence="6 7" key="1">
    <citation type="submission" date="2022-12" db="EMBL/GenBank/DDBJ databases">
        <title>Chromosome-level genome of Tegillarca granosa.</title>
        <authorList>
            <person name="Kim J."/>
        </authorList>
    </citation>
    <scope>NUCLEOTIDE SEQUENCE [LARGE SCALE GENOMIC DNA]</scope>
    <source>
        <strain evidence="6">Teg-2019</strain>
        <tissue evidence="6">Adductor muscle</tissue>
    </source>
</reference>
<dbReference type="EMBL" id="JARBDR010000647">
    <property type="protein sequence ID" value="KAJ8309628.1"/>
    <property type="molecule type" value="Genomic_DNA"/>
</dbReference>
<keyword evidence="4 5" id="KW-0472">Membrane</keyword>
<dbReference type="PANTHER" id="PTHR11662:SF399">
    <property type="entry name" value="FI19708P1-RELATED"/>
    <property type="match status" value="1"/>
</dbReference>
<keyword evidence="2 5" id="KW-0812">Transmembrane</keyword>
<evidence type="ECO:0000256" key="5">
    <source>
        <dbReference type="SAM" id="Phobius"/>
    </source>
</evidence>
<name>A0ABQ9F253_TEGGR</name>
<dbReference type="InterPro" id="IPR036259">
    <property type="entry name" value="MFS_trans_sf"/>
</dbReference>
<comment type="subcellular location">
    <subcellularLocation>
        <location evidence="1">Membrane</location>
        <topology evidence="1">Multi-pass membrane protein</topology>
    </subcellularLocation>
</comment>
<feature type="transmembrane region" description="Helical" evidence="5">
    <location>
        <begin position="94"/>
        <end position="111"/>
    </location>
</feature>
<dbReference type="PANTHER" id="PTHR11662">
    <property type="entry name" value="SOLUTE CARRIER FAMILY 17"/>
    <property type="match status" value="1"/>
</dbReference>
<dbReference type="SUPFAM" id="SSF103473">
    <property type="entry name" value="MFS general substrate transporter"/>
    <property type="match status" value="1"/>
</dbReference>
<feature type="transmembrane region" description="Helical" evidence="5">
    <location>
        <begin position="373"/>
        <end position="394"/>
    </location>
</feature>
<evidence type="ECO:0000313" key="6">
    <source>
        <dbReference type="EMBL" id="KAJ8309628.1"/>
    </source>
</evidence>
<proteinExistence type="predicted"/>
<evidence type="ECO:0000256" key="1">
    <source>
        <dbReference type="ARBA" id="ARBA00004141"/>
    </source>
</evidence>
<dbReference type="Proteomes" id="UP001217089">
    <property type="component" value="Unassembled WGS sequence"/>
</dbReference>
<protein>
    <submittedName>
        <fullName evidence="6">Uncharacterized protein</fullName>
    </submittedName>
</protein>
<dbReference type="InterPro" id="IPR050382">
    <property type="entry name" value="MFS_Na/Anion_cotransporter"/>
</dbReference>
<gene>
    <name evidence="6" type="ORF">KUTeg_012818</name>
</gene>
<feature type="transmembrane region" description="Helical" evidence="5">
    <location>
        <begin position="202"/>
        <end position="221"/>
    </location>
</feature>
<evidence type="ECO:0000313" key="7">
    <source>
        <dbReference type="Proteomes" id="UP001217089"/>
    </source>
</evidence>
<organism evidence="6 7">
    <name type="scientific">Tegillarca granosa</name>
    <name type="common">Malaysian cockle</name>
    <name type="synonym">Anadara granosa</name>
    <dbReference type="NCBI Taxonomy" id="220873"/>
    <lineage>
        <taxon>Eukaryota</taxon>
        <taxon>Metazoa</taxon>
        <taxon>Spiralia</taxon>
        <taxon>Lophotrochozoa</taxon>
        <taxon>Mollusca</taxon>
        <taxon>Bivalvia</taxon>
        <taxon>Autobranchia</taxon>
        <taxon>Pteriomorphia</taxon>
        <taxon>Arcoida</taxon>
        <taxon>Arcoidea</taxon>
        <taxon>Arcidae</taxon>
        <taxon>Tegillarca</taxon>
    </lineage>
</organism>
<dbReference type="Pfam" id="PF07690">
    <property type="entry name" value="MFS_1"/>
    <property type="match status" value="1"/>
</dbReference>